<evidence type="ECO:0000256" key="5">
    <source>
        <dbReference type="ARBA" id="ARBA00034496"/>
    </source>
</evidence>
<keyword evidence="3" id="KW-0479">Metal-binding</keyword>
<dbReference type="InterPro" id="IPR009050">
    <property type="entry name" value="Globin-like_sf"/>
</dbReference>
<evidence type="ECO:0000313" key="7">
    <source>
        <dbReference type="Proteomes" id="UP000389128"/>
    </source>
</evidence>
<keyword evidence="2" id="KW-0349">Heme</keyword>
<dbReference type="GO" id="GO:0020037">
    <property type="term" value="F:heme binding"/>
    <property type="evidence" value="ECO:0007669"/>
    <property type="project" value="InterPro"/>
</dbReference>
<gene>
    <name evidence="6" type="ORF">ETQ85_09340</name>
</gene>
<dbReference type="InterPro" id="IPR012292">
    <property type="entry name" value="Globin/Proto"/>
</dbReference>
<dbReference type="GO" id="GO:0019825">
    <property type="term" value="F:oxygen binding"/>
    <property type="evidence" value="ECO:0007669"/>
    <property type="project" value="InterPro"/>
</dbReference>
<dbReference type="PANTHER" id="PTHR47366">
    <property type="entry name" value="TWO-ON-TWO HEMOGLOBIN-3"/>
    <property type="match status" value="1"/>
</dbReference>
<dbReference type="Gene3D" id="1.10.490.10">
    <property type="entry name" value="Globins"/>
    <property type="match status" value="1"/>
</dbReference>
<organism evidence="6 7">
    <name type="scientific">Zoogloea oleivorans</name>
    <dbReference type="NCBI Taxonomy" id="1552750"/>
    <lineage>
        <taxon>Bacteria</taxon>
        <taxon>Pseudomonadati</taxon>
        <taxon>Pseudomonadota</taxon>
        <taxon>Betaproteobacteria</taxon>
        <taxon>Rhodocyclales</taxon>
        <taxon>Zoogloeaceae</taxon>
        <taxon>Zoogloea</taxon>
    </lineage>
</organism>
<evidence type="ECO:0000313" key="6">
    <source>
        <dbReference type="EMBL" id="TYC59751.1"/>
    </source>
</evidence>
<name>A0A6C2D189_9RHOO</name>
<dbReference type="InterPro" id="IPR001486">
    <property type="entry name" value="Hemoglobin_trunc"/>
</dbReference>
<dbReference type="Proteomes" id="UP000389128">
    <property type="component" value="Unassembled WGS sequence"/>
</dbReference>
<reference evidence="6 7" key="1">
    <citation type="submission" date="2019-01" db="EMBL/GenBank/DDBJ databases">
        <title>Zoogloea oleivorans genome sequencing and assembly.</title>
        <authorList>
            <person name="Tancsics A."/>
            <person name="Farkas M."/>
            <person name="Kriszt B."/>
            <person name="Maroti G."/>
            <person name="Horvath B."/>
        </authorList>
    </citation>
    <scope>NUCLEOTIDE SEQUENCE [LARGE SCALE GENOMIC DNA]</scope>
    <source>
        <strain evidence="6 7">Buc</strain>
    </source>
</reference>
<dbReference type="PANTHER" id="PTHR47366:SF1">
    <property type="entry name" value="TWO-ON-TWO HEMOGLOBIN-3"/>
    <property type="match status" value="1"/>
</dbReference>
<dbReference type="CDD" id="cd14773">
    <property type="entry name" value="TrHb2_PhHbO-like_O"/>
    <property type="match status" value="1"/>
</dbReference>
<keyword evidence="7" id="KW-1185">Reference proteome</keyword>
<comment type="similarity">
    <text evidence="5">Belongs to the truncated hemoglobin family. Group II subfamily.</text>
</comment>
<accession>A0A6C2D189</accession>
<evidence type="ECO:0000256" key="4">
    <source>
        <dbReference type="ARBA" id="ARBA00023004"/>
    </source>
</evidence>
<evidence type="ECO:0000256" key="2">
    <source>
        <dbReference type="ARBA" id="ARBA00022617"/>
    </source>
</evidence>
<dbReference type="SUPFAM" id="SSF46458">
    <property type="entry name" value="Globin-like"/>
    <property type="match status" value="1"/>
</dbReference>
<dbReference type="Pfam" id="PF01152">
    <property type="entry name" value="Bac_globin"/>
    <property type="match status" value="1"/>
</dbReference>
<dbReference type="GO" id="GO:0046872">
    <property type="term" value="F:metal ion binding"/>
    <property type="evidence" value="ECO:0007669"/>
    <property type="project" value="UniProtKB-KW"/>
</dbReference>
<proteinExistence type="inferred from homology"/>
<dbReference type="RefSeq" id="WP_148578771.1">
    <property type="nucleotide sequence ID" value="NZ_JAVEUW010000034.1"/>
</dbReference>
<sequence length="189" mass="20658">MNKRASAAPETQPPCPDRVVVGYLSRDGWAVPLYGEPAPVAQALPAPSVASEPGDGNPHFAQLGGIAVIEQLVERFYALMDSLPEAAGIRAMHGPNLAPVKEVLVRYLTEWTGGPQVYSAERGHPRLRRKHLPFPIGAAERDAWMRCMTGALDELVADPELKNQLTRAFLKTADFIRNDKGSSHDHHSH</sequence>
<evidence type="ECO:0000256" key="1">
    <source>
        <dbReference type="ARBA" id="ARBA00022448"/>
    </source>
</evidence>
<dbReference type="AlphaFoldDB" id="A0A6C2D189"/>
<keyword evidence="1" id="KW-0813">Transport</keyword>
<evidence type="ECO:0000256" key="3">
    <source>
        <dbReference type="ARBA" id="ARBA00022723"/>
    </source>
</evidence>
<dbReference type="InterPro" id="IPR044203">
    <property type="entry name" value="GlbO/GLB3-like"/>
</dbReference>
<dbReference type="EMBL" id="SDKK01000007">
    <property type="protein sequence ID" value="TYC59751.1"/>
    <property type="molecule type" value="Genomic_DNA"/>
</dbReference>
<keyword evidence="4" id="KW-0408">Iron</keyword>
<dbReference type="OrthoDB" id="9790913at2"/>
<comment type="caution">
    <text evidence="6">The sequence shown here is derived from an EMBL/GenBank/DDBJ whole genome shotgun (WGS) entry which is preliminary data.</text>
</comment>
<protein>
    <submittedName>
        <fullName evidence="6">Globin</fullName>
    </submittedName>
</protein>
<dbReference type="GO" id="GO:0005344">
    <property type="term" value="F:oxygen carrier activity"/>
    <property type="evidence" value="ECO:0007669"/>
    <property type="project" value="InterPro"/>
</dbReference>